<evidence type="ECO:0000256" key="1">
    <source>
        <dbReference type="ARBA" id="ARBA00004613"/>
    </source>
</evidence>
<dbReference type="Gene3D" id="2.60.40.1930">
    <property type="match status" value="2"/>
</dbReference>
<dbReference type="SMART" id="SM01361">
    <property type="entry name" value="A2M_recep"/>
    <property type="match status" value="1"/>
</dbReference>
<dbReference type="OrthoDB" id="9998011at2759"/>
<comment type="similarity">
    <text evidence="2">Belongs to the protease inhibitor I39 (alpha-2-macroglobulin) family.</text>
</comment>
<dbReference type="Gene3D" id="2.60.40.690">
    <property type="entry name" value="Alpha-macroglobulin, receptor-binding domain"/>
    <property type="match status" value="1"/>
</dbReference>
<feature type="domain" description="Alpha-macroglobulin receptor-binding" evidence="12">
    <location>
        <begin position="1405"/>
        <end position="1497"/>
    </location>
</feature>
<feature type="domain" description="Alpha-2-macroglobulin" evidence="11">
    <location>
        <begin position="769"/>
        <end position="860"/>
    </location>
</feature>
<dbReference type="InterPro" id="IPR008930">
    <property type="entry name" value="Terpenoid_cyclase/PrenylTrfase"/>
</dbReference>
<dbReference type="InterPro" id="IPR002890">
    <property type="entry name" value="MG2"/>
</dbReference>
<proteinExistence type="inferred from homology"/>
<dbReference type="Pfam" id="PF00207">
    <property type="entry name" value="A2M"/>
    <property type="match status" value="1"/>
</dbReference>
<dbReference type="SMART" id="SM01419">
    <property type="entry name" value="Thiol-ester_cl"/>
    <property type="match status" value="1"/>
</dbReference>
<keyword evidence="5" id="KW-0732">Signal</keyword>
<dbReference type="Pfam" id="PF07677">
    <property type="entry name" value="A2M_recep"/>
    <property type="match status" value="1"/>
</dbReference>
<dbReference type="FunFam" id="2.60.40.1930:FF:000001">
    <property type="entry name" value="CD109 isoform 3"/>
    <property type="match status" value="1"/>
</dbReference>
<evidence type="ECO:0000256" key="3">
    <source>
        <dbReference type="ARBA" id="ARBA00022525"/>
    </source>
</evidence>
<dbReference type="CDD" id="cd02897">
    <property type="entry name" value="A2M_2"/>
    <property type="match status" value="1"/>
</dbReference>
<evidence type="ECO:0000256" key="7">
    <source>
        <dbReference type="ARBA" id="ARBA00022966"/>
    </source>
</evidence>
<comment type="subcellular location">
    <subcellularLocation>
        <location evidence="1">Secreted</location>
    </subcellularLocation>
</comment>
<dbReference type="FunFam" id="1.50.10.20:FF:000001">
    <property type="entry name" value="CD109 isoform 1"/>
    <property type="match status" value="1"/>
</dbReference>
<dbReference type="Gene3D" id="2.60.40.2950">
    <property type="match status" value="1"/>
</dbReference>
<evidence type="ECO:0000259" key="10">
    <source>
        <dbReference type="SMART" id="SM01359"/>
    </source>
</evidence>
<dbReference type="Gene3D" id="2.60.40.1940">
    <property type="match status" value="1"/>
</dbReference>
<dbReference type="SUPFAM" id="SSF81296">
    <property type="entry name" value="E set domains"/>
    <property type="match status" value="1"/>
</dbReference>
<dbReference type="EMBL" id="OV696692">
    <property type="protein sequence ID" value="CAH1269804.1"/>
    <property type="molecule type" value="Genomic_DNA"/>
</dbReference>
<evidence type="ECO:0000256" key="8">
    <source>
        <dbReference type="ARBA" id="ARBA00023157"/>
    </source>
</evidence>
<reference evidence="13" key="1">
    <citation type="submission" date="2022-01" db="EMBL/GenBank/DDBJ databases">
        <authorList>
            <person name="Braso-Vives M."/>
        </authorList>
    </citation>
    <scope>NUCLEOTIDE SEQUENCE</scope>
</reference>
<dbReference type="GO" id="GO:0005615">
    <property type="term" value="C:extracellular space"/>
    <property type="evidence" value="ECO:0007669"/>
    <property type="project" value="InterPro"/>
</dbReference>
<keyword evidence="14" id="KW-1185">Reference proteome</keyword>
<dbReference type="InterPro" id="IPR050473">
    <property type="entry name" value="A2M/Complement_sys"/>
</dbReference>
<dbReference type="InterPro" id="IPR036595">
    <property type="entry name" value="A-macroglobulin_rcpt-bd_sf"/>
</dbReference>
<dbReference type="Pfam" id="PF17789">
    <property type="entry name" value="MG4"/>
    <property type="match status" value="1"/>
</dbReference>
<accession>A0A8K0A662</accession>
<dbReference type="InterPro" id="IPR019742">
    <property type="entry name" value="MacrogloblnA2_CS"/>
</dbReference>
<dbReference type="InterPro" id="IPR013783">
    <property type="entry name" value="Ig-like_fold"/>
</dbReference>
<keyword evidence="6" id="KW-0722">Serine protease inhibitor</keyword>
<dbReference type="SUPFAM" id="SSF48239">
    <property type="entry name" value="Terpenoid cyclases/Protein prenyltransferases"/>
    <property type="match status" value="1"/>
</dbReference>
<dbReference type="InterPro" id="IPR001599">
    <property type="entry name" value="Macroglobln_a2"/>
</dbReference>
<evidence type="ECO:0000256" key="9">
    <source>
        <dbReference type="ARBA" id="ARBA00023180"/>
    </source>
</evidence>
<name>A0A8K0A662_BRALA</name>
<dbReference type="Pfam" id="PF01835">
    <property type="entry name" value="MG2"/>
    <property type="match status" value="1"/>
</dbReference>
<keyword evidence="8" id="KW-1015">Disulfide bond</keyword>
<dbReference type="InterPro" id="IPR009048">
    <property type="entry name" value="A-macroglobulin_rcpt-bd"/>
</dbReference>
<dbReference type="Pfam" id="PF17791">
    <property type="entry name" value="MG3"/>
    <property type="match status" value="1"/>
</dbReference>
<dbReference type="InterPro" id="IPR040839">
    <property type="entry name" value="MG4"/>
</dbReference>
<evidence type="ECO:0000259" key="11">
    <source>
        <dbReference type="SMART" id="SM01360"/>
    </source>
</evidence>
<dbReference type="Pfam" id="PF07678">
    <property type="entry name" value="TED_complement"/>
    <property type="match status" value="1"/>
</dbReference>
<evidence type="ECO:0000256" key="5">
    <source>
        <dbReference type="ARBA" id="ARBA00022729"/>
    </source>
</evidence>
<evidence type="ECO:0000259" key="12">
    <source>
        <dbReference type="SMART" id="SM01361"/>
    </source>
</evidence>
<dbReference type="PANTHER" id="PTHR11412">
    <property type="entry name" value="MACROGLOBULIN / COMPLEMENT"/>
    <property type="match status" value="1"/>
</dbReference>
<keyword evidence="9" id="KW-0325">Glycoprotein</keyword>
<sequence>MRQLLPSEVISGQTPSAPAPVSCVPGIFWLPGVVGGARNTGKMRGILLLCVLGSVLAQRKLEPTPSPTPGTPGTFLIMAPKVVRPGRPLTMSVSILDPAAASVQVTATLLQNDRPTGTPASGDFSPSADGTLDLVVPGDLTAGSAYKLKVEGTGGLTFTEEKDLTFNSKSSSIFVQTDKGKYKPGQTVKMRAIAVDAELKTKKEQFDIDIFDPQGNKIVQWRGLQNDDGIVEKEFPLSDQPILGDWKIVAKLPGGDEAEQPFGVEEYVLPKFEVTISTSSFFAKTEDNLQGTFNAKYTYGKNVEGQGKVTVMMRSVGSDYRPTDNSIELNAIAMTEGSGSFQFSRVDIESLYHPDSMYYGSYQLELIVEVTEGLTGNTQEATKELDLVQTKYKLEFFNTPDNFKPGLQYTAYLRTSYHDGTPMLGMDLAQPVTLTKSYGYNGPTAPPPEELTIPQSGVIKIVMDVPSDANSMSLSVTYNDISETAASHSAEMAESPSSSYIQVITSTPEVMAGESAQFTVKSTTPISYFSYQILSRGNIVAADRVDVTPEDTLKSFTVPTVAQMAPSSRMVVYWMTDTGEVCNDGLTFTVKGAFENQVSLSYDKDRAEPAEDIAVTVRADPDSLVALLTVDQSVLLLASGNDITQEKVLAELEEYDPAEDSSGLGGPEIMWRRRKRSIWWPMPTSGADAHAVFENAGVIVITDAMVYQKQPDYWWNFDGPFPGVLDNIMFGPQMEIAAAGGGVDFLSDGGGGGAALQEVKQVRSFFPETWLWTSARSGSDGTAVFTSTVPDTMTSWIASAFALNDNSGLGVADTPASMEAFRPFFVSLNLPYSVVNKEQTAIQALVFNYMDVDMDVTVTLEGSDGFMHLVMDTNDVNSIGTETAGNQAVVLTVPAGTSRSKSFPIVPKRFGAIPIKVSAQSTLAADAVERQLLVEPEGEQKEYTKSVILDLGDSGGDVTQTLSLSLPPSGMVDGSAYCRVSVMGDMMGSTISGLDSLLQMPHGCGEQTMITFAPNVYVMYYLDQTDQVTPEIEEKALKFMTSGYQRELTYTHNDGSFSAFGTSDDSGSSWLTAFVVKSFAQAAKFTFIDPKVQAKAVRWLMNQQQSNGVFTEPGRVIHKEMQGGLSSDVTMTSYILVGLMEYNKFLSTLDAPDSDKVDVTGARDLAVSFLESRLDSETDVYTVVTMTYALTLAGSSRKDDAFQKMNSLATTDAGQKYWTKGESATPPPVSDDLMWTPPYHDTPSADVEMTAYALLTYLARDNMIEGIPIMKWLSEQRNAYGGYSSTQDTVVGLEALGYFAAGVRAGGLDMTVTITSDTDADFSHTFTVNDQNAIVLQQVEIPNVSGTLSARAQGQGMGLLQLFVRYNVDVVDPVPSFGLTAVVKNSDTNSVTCETCGQYRLGGSSGMAVMEIGLPSGFYVEEADLMALVANQNLPTLKRAERSTDNKKAVLYFDEMNDTPTCVTLTSHRSMPVAKTQPSVVKVFDYYKPDVKASNVYQSETLKNTNICDVCDDCTGCRTRRSPQNTNGGPALAMDTLLGVVLVLLTRLFVR</sequence>
<gene>
    <name evidence="13" type="primary">CD109</name>
    <name evidence="13" type="ORF">BLAG_LOCUS22324</name>
</gene>
<dbReference type="PANTHER" id="PTHR11412:SF136">
    <property type="entry name" value="CD109 ANTIGEN"/>
    <property type="match status" value="1"/>
</dbReference>
<dbReference type="InterPro" id="IPR041813">
    <property type="entry name" value="A2M_TED"/>
</dbReference>
<dbReference type="SMART" id="SM01359">
    <property type="entry name" value="A2M_N_2"/>
    <property type="match status" value="1"/>
</dbReference>
<dbReference type="Gene3D" id="2.60.120.1540">
    <property type="match status" value="1"/>
</dbReference>
<dbReference type="Pfam" id="PF07703">
    <property type="entry name" value="A2M_BRD"/>
    <property type="match status" value="1"/>
</dbReference>
<organism evidence="13 14">
    <name type="scientific">Branchiostoma lanceolatum</name>
    <name type="common">Common lancelet</name>
    <name type="synonym">Amphioxus lanceolatum</name>
    <dbReference type="NCBI Taxonomy" id="7740"/>
    <lineage>
        <taxon>Eukaryota</taxon>
        <taxon>Metazoa</taxon>
        <taxon>Chordata</taxon>
        <taxon>Cephalochordata</taxon>
        <taxon>Leptocardii</taxon>
        <taxon>Amphioxiformes</taxon>
        <taxon>Branchiostomatidae</taxon>
        <taxon>Branchiostoma</taxon>
    </lineage>
</organism>
<dbReference type="InterPro" id="IPR011625">
    <property type="entry name" value="A2M_N_BRD"/>
</dbReference>
<dbReference type="InterPro" id="IPR014756">
    <property type="entry name" value="Ig_E-set"/>
</dbReference>
<dbReference type="InterPro" id="IPR011626">
    <property type="entry name" value="Alpha-macroglobulin_TED"/>
</dbReference>
<keyword evidence="7" id="KW-0882">Thioester bond</keyword>
<protein>
    <submittedName>
        <fullName evidence="13">CD109 protein</fullName>
    </submittedName>
</protein>
<evidence type="ECO:0000256" key="6">
    <source>
        <dbReference type="ARBA" id="ARBA00022900"/>
    </source>
</evidence>
<dbReference type="InterPro" id="IPR047565">
    <property type="entry name" value="Alpha-macroglob_thiol-ester_cl"/>
</dbReference>
<dbReference type="SUPFAM" id="SSF49410">
    <property type="entry name" value="Alpha-macroglobulin receptor domain"/>
    <property type="match status" value="1"/>
</dbReference>
<dbReference type="Gene3D" id="2.60.40.10">
    <property type="entry name" value="Immunoglobulins"/>
    <property type="match status" value="2"/>
</dbReference>
<feature type="domain" description="Alpha-2-macroglobulin bait region" evidence="10">
    <location>
        <begin position="501"/>
        <end position="637"/>
    </location>
</feature>
<keyword evidence="4" id="KW-0646">Protease inhibitor</keyword>
<dbReference type="PROSITE" id="PS00477">
    <property type="entry name" value="ALPHA_2_MACROGLOBULIN"/>
    <property type="match status" value="1"/>
</dbReference>
<dbReference type="Proteomes" id="UP000838412">
    <property type="component" value="Chromosome 7"/>
</dbReference>
<dbReference type="Gene3D" id="6.20.50.160">
    <property type="match status" value="1"/>
</dbReference>
<keyword evidence="3" id="KW-0964">Secreted</keyword>
<evidence type="ECO:0000313" key="13">
    <source>
        <dbReference type="EMBL" id="CAH1269804.1"/>
    </source>
</evidence>
<dbReference type="SMART" id="SM01360">
    <property type="entry name" value="A2M"/>
    <property type="match status" value="1"/>
</dbReference>
<evidence type="ECO:0000256" key="2">
    <source>
        <dbReference type="ARBA" id="ARBA00010952"/>
    </source>
</evidence>
<evidence type="ECO:0000313" key="14">
    <source>
        <dbReference type="Proteomes" id="UP000838412"/>
    </source>
</evidence>
<evidence type="ECO:0000256" key="4">
    <source>
        <dbReference type="ARBA" id="ARBA00022690"/>
    </source>
</evidence>
<dbReference type="GO" id="GO:0004867">
    <property type="term" value="F:serine-type endopeptidase inhibitor activity"/>
    <property type="evidence" value="ECO:0007669"/>
    <property type="project" value="UniProtKB-KW"/>
</dbReference>
<dbReference type="InterPro" id="IPR041555">
    <property type="entry name" value="MG3"/>
</dbReference>
<dbReference type="Gene3D" id="2.20.130.20">
    <property type="match status" value="1"/>
</dbReference>
<dbReference type="Gene3D" id="1.50.10.20">
    <property type="match status" value="1"/>
</dbReference>